<proteinExistence type="predicted"/>
<dbReference type="Proteomes" id="UP001431199">
    <property type="component" value="Unassembled WGS sequence"/>
</dbReference>
<gene>
    <name evidence="1" type="ORF">N5B56_00270</name>
</gene>
<dbReference type="RefSeq" id="WP_260978043.1">
    <property type="nucleotide sequence ID" value="NZ_JAODBU010000002.1"/>
</dbReference>
<sequence length="254" mass="29650">MYKITQLESGQPVIFYLENEKVTMYSINSGRIRNHGIIFTDVESDFDICSDLKLIHYISLNHQTVISSMDNLNIREDYIIEGNVTSSNIENTNFKFIQFYNCLNIFYCSHNLKDSHFSIRVSRYTTFAKDFTLLKSDKIISGFNVFSSDSLLYLFVFYSSQDFDIYSVNSDYSIVNLLSKQYNSSNPDSSSNLTKHTDKELEKLQAYFNQILDDKNSEIENLKEIQTSITNQYNELADYTGKLQDEVRKLRCNY</sequence>
<organism evidence="1 2">
    <name type="scientific">Eubacterium album</name>
    <dbReference type="NCBI Taxonomy" id="2978477"/>
    <lineage>
        <taxon>Bacteria</taxon>
        <taxon>Bacillati</taxon>
        <taxon>Bacillota</taxon>
        <taxon>Clostridia</taxon>
        <taxon>Eubacteriales</taxon>
        <taxon>Eubacteriaceae</taxon>
        <taxon>Eubacterium</taxon>
    </lineage>
</organism>
<dbReference type="EMBL" id="JAODBU010000002">
    <property type="protein sequence ID" value="MCT7397519.1"/>
    <property type="molecule type" value="Genomic_DNA"/>
</dbReference>
<keyword evidence="2" id="KW-1185">Reference proteome</keyword>
<accession>A0ABT2LW59</accession>
<protein>
    <submittedName>
        <fullName evidence="1">Uncharacterized protein</fullName>
    </submittedName>
</protein>
<evidence type="ECO:0000313" key="1">
    <source>
        <dbReference type="EMBL" id="MCT7397519.1"/>
    </source>
</evidence>
<evidence type="ECO:0000313" key="2">
    <source>
        <dbReference type="Proteomes" id="UP001431199"/>
    </source>
</evidence>
<reference evidence="1" key="1">
    <citation type="submission" date="2022-09" db="EMBL/GenBank/DDBJ databases">
        <title>Eubacterium sp. LFL-14 isolated from human feces.</title>
        <authorList>
            <person name="Liu F."/>
        </authorList>
    </citation>
    <scope>NUCLEOTIDE SEQUENCE</scope>
    <source>
        <strain evidence="1">LFL-14</strain>
    </source>
</reference>
<name>A0ABT2LW59_9FIRM</name>
<comment type="caution">
    <text evidence="1">The sequence shown here is derived from an EMBL/GenBank/DDBJ whole genome shotgun (WGS) entry which is preliminary data.</text>
</comment>